<sequence>MRHSNDAERLLDPAVGAVSEPGSAVALAFWLAIFVSISQTQPSLNFRICIHQIQQMLTEELTVLAATSPVTTQRSNFSNKNF</sequence>
<organism evidence="2 3">
    <name type="scientific">Arabidopsis arenosa</name>
    <name type="common">Sand rock-cress</name>
    <name type="synonym">Cardaminopsis arenosa</name>
    <dbReference type="NCBI Taxonomy" id="38785"/>
    <lineage>
        <taxon>Eukaryota</taxon>
        <taxon>Viridiplantae</taxon>
        <taxon>Streptophyta</taxon>
        <taxon>Embryophyta</taxon>
        <taxon>Tracheophyta</taxon>
        <taxon>Spermatophyta</taxon>
        <taxon>Magnoliopsida</taxon>
        <taxon>eudicotyledons</taxon>
        <taxon>Gunneridae</taxon>
        <taxon>Pentapetalae</taxon>
        <taxon>rosids</taxon>
        <taxon>malvids</taxon>
        <taxon>Brassicales</taxon>
        <taxon>Brassicaceae</taxon>
        <taxon>Camelineae</taxon>
        <taxon>Arabidopsis</taxon>
    </lineage>
</organism>
<proteinExistence type="predicted"/>
<keyword evidence="1" id="KW-0812">Transmembrane</keyword>
<dbReference type="AlphaFoldDB" id="A0A8S2B1W2"/>
<name>A0A8S2B1W2_ARAAE</name>
<feature type="transmembrane region" description="Helical" evidence="1">
    <location>
        <begin position="20"/>
        <end position="37"/>
    </location>
</feature>
<evidence type="ECO:0000256" key="1">
    <source>
        <dbReference type="SAM" id="Phobius"/>
    </source>
</evidence>
<evidence type="ECO:0000313" key="3">
    <source>
        <dbReference type="Proteomes" id="UP000682877"/>
    </source>
</evidence>
<protein>
    <submittedName>
        <fullName evidence="2">Uncharacterized protein</fullName>
    </submittedName>
</protein>
<evidence type="ECO:0000313" key="2">
    <source>
        <dbReference type="EMBL" id="CAE6251475.1"/>
    </source>
</evidence>
<accession>A0A8S2B1W2</accession>
<keyword evidence="1" id="KW-0472">Membrane</keyword>
<dbReference type="EMBL" id="LR999458">
    <property type="protein sequence ID" value="CAE6251475.1"/>
    <property type="molecule type" value="Genomic_DNA"/>
</dbReference>
<keyword evidence="3" id="KW-1185">Reference proteome</keyword>
<keyword evidence="1" id="KW-1133">Transmembrane helix</keyword>
<gene>
    <name evidence="2" type="ORF">AARE701A_LOCUS22013</name>
</gene>
<reference evidence="2" key="1">
    <citation type="submission" date="2021-01" db="EMBL/GenBank/DDBJ databases">
        <authorList>
            <person name="Bezrukov I."/>
        </authorList>
    </citation>
    <scope>NUCLEOTIDE SEQUENCE</scope>
</reference>
<dbReference type="Proteomes" id="UP000682877">
    <property type="component" value="Chromosome 8"/>
</dbReference>